<organism evidence="4 5">
    <name type="scientific">Halalkalibacter suaedae</name>
    <dbReference type="NCBI Taxonomy" id="2822140"/>
    <lineage>
        <taxon>Bacteria</taxon>
        <taxon>Bacillati</taxon>
        <taxon>Bacillota</taxon>
        <taxon>Bacilli</taxon>
        <taxon>Bacillales</taxon>
        <taxon>Bacillaceae</taxon>
        <taxon>Halalkalibacter</taxon>
    </lineage>
</organism>
<keyword evidence="2" id="KW-0749">Sporulation</keyword>
<dbReference type="GO" id="GO:0003810">
    <property type="term" value="F:protein-glutamine gamma-glutamyltransferase activity"/>
    <property type="evidence" value="ECO:0007669"/>
    <property type="project" value="UniProtKB-EC"/>
</dbReference>
<dbReference type="NCBIfam" id="NF002869">
    <property type="entry name" value="PRK03187.1"/>
    <property type="match status" value="1"/>
</dbReference>
<protein>
    <submittedName>
        <fullName evidence="4">Protein-glutamine gamma-glutamyltransferase</fullName>
        <ecNumber evidence="4">2.3.2.13</ecNumber>
    </submittedName>
</protein>
<evidence type="ECO:0000313" key="4">
    <source>
        <dbReference type="EMBL" id="MBP3950932.1"/>
    </source>
</evidence>
<evidence type="ECO:0000313" key="5">
    <source>
        <dbReference type="Proteomes" id="UP000678228"/>
    </source>
</evidence>
<name>A0A940WUX4_9BACI</name>
<keyword evidence="3 4" id="KW-0012">Acyltransferase</keyword>
<dbReference type="RefSeq" id="WP_210596604.1">
    <property type="nucleotide sequence ID" value="NZ_JAGKSQ010000002.1"/>
</dbReference>
<gene>
    <name evidence="4" type="ORF">J7W16_07260</name>
</gene>
<keyword evidence="1 4" id="KW-0808">Transferase</keyword>
<reference evidence="4" key="1">
    <citation type="submission" date="2021-03" db="EMBL/GenBank/DDBJ databases">
        <title>Bacillus suaedae sp. nov., isolated from Suaeda aralocaspica.</title>
        <authorList>
            <person name="Lei R.F.R."/>
        </authorList>
    </citation>
    <scope>NUCLEOTIDE SEQUENCE</scope>
    <source>
        <strain evidence="4">YZJH907-2</strain>
    </source>
</reference>
<keyword evidence="5" id="KW-1185">Reference proteome</keyword>
<dbReference type="HAMAP" id="MF_00727">
    <property type="entry name" value="Tgl"/>
    <property type="match status" value="1"/>
</dbReference>
<dbReference type="Pfam" id="PF20085">
    <property type="entry name" value="TGL"/>
    <property type="match status" value="1"/>
</dbReference>
<dbReference type="GO" id="GO:0030435">
    <property type="term" value="P:sporulation resulting in formation of a cellular spore"/>
    <property type="evidence" value="ECO:0007669"/>
    <property type="project" value="UniProtKB-KW"/>
</dbReference>
<accession>A0A940WUX4</accession>
<proteinExistence type="inferred from homology"/>
<sequence length="277" mass="32642">MIQLMGRPFQLDNSTNMSNMEKMIIQSMDQAPDLYSYHSMDEFSFEINIRRNLIESAISMSEGQSQFTTFEHTSCNPSYWYVSESGGFLLRNDVRPSDGIWDIYRNSSLYSFECATACVINFYHAILRQIGDHLFNLIFQNLYLYSWHTDSDLELQTFYGDLLPGDVVYFSNPDVNPNTFWYRGENAVFLGNDLFFGHGIGIKSAEEMIEILNEFRQPQSTQSSYLTNLITRPSFSRLYQFLSLQRNDRTYKKQQYLIHHNHCSISYLQHLYFLFKR</sequence>
<evidence type="ECO:0000256" key="3">
    <source>
        <dbReference type="ARBA" id="ARBA00023315"/>
    </source>
</evidence>
<dbReference type="EMBL" id="JAGKSQ010000002">
    <property type="protein sequence ID" value="MBP3950932.1"/>
    <property type="molecule type" value="Genomic_DNA"/>
</dbReference>
<dbReference type="Proteomes" id="UP000678228">
    <property type="component" value="Unassembled WGS sequence"/>
</dbReference>
<evidence type="ECO:0000256" key="1">
    <source>
        <dbReference type="ARBA" id="ARBA00022679"/>
    </source>
</evidence>
<evidence type="ECO:0000256" key="2">
    <source>
        <dbReference type="ARBA" id="ARBA00022969"/>
    </source>
</evidence>
<dbReference type="InterPro" id="IPR020916">
    <property type="entry name" value="Gln_gamma-glutamylTfrase_bac"/>
</dbReference>
<dbReference type="AlphaFoldDB" id="A0A940WUX4"/>
<comment type="caution">
    <text evidence="4">The sequence shown here is derived from an EMBL/GenBank/DDBJ whole genome shotgun (WGS) entry which is preliminary data.</text>
</comment>
<dbReference type="EC" id="2.3.2.13" evidence="4"/>